<dbReference type="EMBL" id="OX336137">
    <property type="protein sequence ID" value="CAI2719204.1"/>
    <property type="molecule type" value="Genomic_DNA"/>
</dbReference>
<keyword evidence="2 5" id="KW-0812">Transmembrane</keyword>
<comment type="subcellular location">
    <subcellularLocation>
        <location evidence="1">Membrane</location>
    </subcellularLocation>
</comment>
<organism evidence="7 8">
    <name type="scientific">Nitrospina watsonii</name>
    <dbReference type="NCBI Taxonomy" id="1323948"/>
    <lineage>
        <taxon>Bacteria</taxon>
        <taxon>Pseudomonadati</taxon>
        <taxon>Nitrospinota/Tectimicrobiota group</taxon>
        <taxon>Nitrospinota</taxon>
        <taxon>Nitrospinia</taxon>
        <taxon>Nitrospinales</taxon>
        <taxon>Nitrospinaceae</taxon>
        <taxon>Nitrospina</taxon>
    </lineage>
</organism>
<name>A0ABM9HGN7_9BACT</name>
<accession>A0ABM9HGN7</accession>
<protein>
    <recommendedName>
        <fullName evidence="6">TMEM205-like domain-containing protein</fullName>
    </recommendedName>
</protein>
<dbReference type="RefSeq" id="WP_282012053.1">
    <property type="nucleotide sequence ID" value="NZ_OX336137.1"/>
</dbReference>
<evidence type="ECO:0000256" key="1">
    <source>
        <dbReference type="ARBA" id="ARBA00004370"/>
    </source>
</evidence>
<dbReference type="Pfam" id="PF13664">
    <property type="entry name" value="DUF4149"/>
    <property type="match status" value="1"/>
</dbReference>
<evidence type="ECO:0000313" key="8">
    <source>
        <dbReference type="Proteomes" id="UP001157733"/>
    </source>
</evidence>
<keyword evidence="4 5" id="KW-0472">Membrane</keyword>
<sequence length="185" mass="21479">MKRLIYFSNWLYLFSLALWVGGMFLLGILAEIVVRVKLKEQPEMASKVMNGLMDIFNVHIIYWCMGLMVAAVLIKFLADRQGWGGYVEPRVTKKRYTREVFLVIMVALALYIGSVLRPEMHAMDQQKKANPENLQLQRQFDTYHSRLTWLYTVNMILGLGLFWIHGKEMARFRGTGQPTQPASML</sequence>
<evidence type="ECO:0000259" key="6">
    <source>
        <dbReference type="Pfam" id="PF13664"/>
    </source>
</evidence>
<feature type="transmembrane region" description="Helical" evidence="5">
    <location>
        <begin position="99"/>
        <end position="116"/>
    </location>
</feature>
<evidence type="ECO:0000256" key="2">
    <source>
        <dbReference type="ARBA" id="ARBA00022692"/>
    </source>
</evidence>
<feature type="domain" description="TMEM205-like" evidence="6">
    <location>
        <begin position="15"/>
        <end position="128"/>
    </location>
</feature>
<dbReference type="Proteomes" id="UP001157733">
    <property type="component" value="Chromosome"/>
</dbReference>
<reference evidence="7 8" key="1">
    <citation type="submission" date="2022-09" db="EMBL/GenBank/DDBJ databases">
        <authorList>
            <person name="Kop L."/>
        </authorList>
    </citation>
    <scope>NUCLEOTIDE SEQUENCE [LARGE SCALE GENOMIC DNA]</scope>
    <source>
        <strain evidence="7 8">347</strain>
    </source>
</reference>
<evidence type="ECO:0000256" key="3">
    <source>
        <dbReference type="ARBA" id="ARBA00022989"/>
    </source>
</evidence>
<keyword evidence="3 5" id="KW-1133">Transmembrane helix</keyword>
<feature type="transmembrane region" description="Helical" evidence="5">
    <location>
        <begin position="12"/>
        <end position="36"/>
    </location>
</feature>
<gene>
    <name evidence="7" type="ORF">NSPWAT_2348</name>
</gene>
<keyword evidence="8" id="KW-1185">Reference proteome</keyword>
<evidence type="ECO:0000313" key="7">
    <source>
        <dbReference type="EMBL" id="CAI2719204.1"/>
    </source>
</evidence>
<feature type="transmembrane region" description="Helical" evidence="5">
    <location>
        <begin position="147"/>
        <end position="164"/>
    </location>
</feature>
<evidence type="ECO:0000256" key="5">
    <source>
        <dbReference type="SAM" id="Phobius"/>
    </source>
</evidence>
<proteinExistence type="predicted"/>
<feature type="transmembrane region" description="Helical" evidence="5">
    <location>
        <begin position="56"/>
        <end position="78"/>
    </location>
</feature>
<evidence type="ECO:0000256" key="4">
    <source>
        <dbReference type="ARBA" id="ARBA00023136"/>
    </source>
</evidence>
<dbReference type="InterPro" id="IPR025423">
    <property type="entry name" value="TMEM205-like"/>
</dbReference>